<name>A0A6J2VQ92_CHACN</name>
<dbReference type="GO" id="GO:0042054">
    <property type="term" value="F:histone methyltransferase activity"/>
    <property type="evidence" value="ECO:0007669"/>
    <property type="project" value="InterPro"/>
</dbReference>
<dbReference type="GeneID" id="115815436"/>
<dbReference type="InterPro" id="IPR050973">
    <property type="entry name" value="H3K9_Histone-Lys_N-MTase"/>
</dbReference>
<keyword evidence="12" id="KW-1185">Reference proteome</keyword>
<evidence type="ECO:0000259" key="9">
    <source>
        <dbReference type="PROSITE" id="PS50280"/>
    </source>
</evidence>
<evidence type="ECO:0000259" key="10">
    <source>
        <dbReference type="PROSITE" id="PS50867"/>
    </source>
</evidence>
<dbReference type="PROSITE" id="PS50868">
    <property type="entry name" value="POST_SET"/>
    <property type="match status" value="1"/>
</dbReference>
<sequence>MNKRTCDEDLSRGHESVPITIERNDGKNVYPNFQYTPENIKGPGCDNDPSEVTLPGCSCRSLSCQRESCLCLQSYGETYDREGRLLNQCDGATGYSRPVFECNVLCECSEACQNRVVQKGVNVPLCVFWTEARGWGVKVLEPVLCGTFVCEYAGEAIGFEEARRRQLSQTAQDMNYIIAVGEYAGEGQVSQTFVDPVAVGNVGRFINHSCQPNLIMVPVRVHSVVPRLALFARRDILANEELSFDYSGGHSSSEVERLNSVQSMPGAKSLGMESLQRKPCLCGAQNCAGFLPLDISVLHH</sequence>
<dbReference type="GO" id="GO:0005694">
    <property type="term" value="C:chromosome"/>
    <property type="evidence" value="ECO:0007669"/>
    <property type="project" value="UniProtKB-SubCell"/>
</dbReference>
<dbReference type="Proteomes" id="UP000504632">
    <property type="component" value="Chromosome 6"/>
</dbReference>
<dbReference type="GO" id="GO:0008270">
    <property type="term" value="F:zinc ion binding"/>
    <property type="evidence" value="ECO:0007669"/>
    <property type="project" value="InterPro"/>
</dbReference>
<protein>
    <submittedName>
        <fullName evidence="13">Histone-lysine N-methyltransferase SETMAR</fullName>
    </submittedName>
</protein>
<dbReference type="Pfam" id="PF00856">
    <property type="entry name" value="SET"/>
    <property type="match status" value="1"/>
</dbReference>
<keyword evidence="5" id="KW-0949">S-adenosyl-L-methionine</keyword>
<evidence type="ECO:0000259" key="11">
    <source>
        <dbReference type="PROSITE" id="PS50868"/>
    </source>
</evidence>
<accession>A0A6J2VQ92</accession>
<organism evidence="12 13">
    <name type="scientific">Chanos chanos</name>
    <name type="common">Milkfish</name>
    <name type="synonym">Mugil chanos</name>
    <dbReference type="NCBI Taxonomy" id="29144"/>
    <lineage>
        <taxon>Eukaryota</taxon>
        <taxon>Metazoa</taxon>
        <taxon>Chordata</taxon>
        <taxon>Craniata</taxon>
        <taxon>Vertebrata</taxon>
        <taxon>Euteleostomi</taxon>
        <taxon>Actinopterygii</taxon>
        <taxon>Neopterygii</taxon>
        <taxon>Teleostei</taxon>
        <taxon>Ostariophysi</taxon>
        <taxon>Gonorynchiformes</taxon>
        <taxon>Chanidae</taxon>
        <taxon>Chanos</taxon>
    </lineage>
</organism>
<keyword evidence="6" id="KW-0479">Metal-binding</keyword>
<keyword evidence="8" id="KW-0156">Chromatin regulator</keyword>
<dbReference type="InterPro" id="IPR046341">
    <property type="entry name" value="SET_dom_sf"/>
</dbReference>
<dbReference type="GO" id="GO:0032259">
    <property type="term" value="P:methylation"/>
    <property type="evidence" value="ECO:0007669"/>
    <property type="project" value="UniProtKB-KW"/>
</dbReference>
<evidence type="ECO:0000256" key="6">
    <source>
        <dbReference type="ARBA" id="ARBA00022723"/>
    </source>
</evidence>
<dbReference type="InterPro" id="IPR007728">
    <property type="entry name" value="Pre-SET_dom"/>
</dbReference>
<keyword evidence="4" id="KW-0808">Transferase</keyword>
<dbReference type="Pfam" id="PF05033">
    <property type="entry name" value="Pre-SET"/>
    <property type="match status" value="1"/>
</dbReference>
<dbReference type="PANTHER" id="PTHR46223">
    <property type="entry name" value="HISTONE-LYSINE N-METHYLTRANSFERASE SUV39H"/>
    <property type="match status" value="1"/>
</dbReference>
<evidence type="ECO:0000256" key="3">
    <source>
        <dbReference type="ARBA" id="ARBA00022603"/>
    </source>
</evidence>
<evidence type="ECO:0000256" key="1">
    <source>
        <dbReference type="ARBA" id="ARBA00004286"/>
    </source>
</evidence>
<dbReference type="PANTHER" id="PTHR46223:SF3">
    <property type="entry name" value="HISTONE-LYSINE N-METHYLTRANSFERASE SET-23"/>
    <property type="match status" value="1"/>
</dbReference>
<dbReference type="AlphaFoldDB" id="A0A6J2VQ92"/>
<evidence type="ECO:0000256" key="5">
    <source>
        <dbReference type="ARBA" id="ARBA00022691"/>
    </source>
</evidence>
<dbReference type="CTD" id="6419"/>
<evidence type="ECO:0000256" key="4">
    <source>
        <dbReference type="ARBA" id="ARBA00022679"/>
    </source>
</evidence>
<dbReference type="RefSeq" id="XP_030634252.1">
    <property type="nucleotide sequence ID" value="XM_030778392.1"/>
</dbReference>
<evidence type="ECO:0000256" key="7">
    <source>
        <dbReference type="ARBA" id="ARBA00022833"/>
    </source>
</evidence>
<gene>
    <name evidence="13" type="primary">setmar</name>
</gene>
<evidence type="ECO:0000256" key="2">
    <source>
        <dbReference type="ARBA" id="ARBA00022454"/>
    </source>
</evidence>
<evidence type="ECO:0000313" key="12">
    <source>
        <dbReference type="Proteomes" id="UP000504632"/>
    </source>
</evidence>
<evidence type="ECO:0000313" key="13">
    <source>
        <dbReference type="RefSeq" id="XP_030634252.1"/>
    </source>
</evidence>
<dbReference type="PROSITE" id="PS50867">
    <property type="entry name" value="PRE_SET"/>
    <property type="match status" value="1"/>
</dbReference>
<reference evidence="13" key="1">
    <citation type="submission" date="2025-08" db="UniProtKB">
        <authorList>
            <consortium name="RefSeq"/>
        </authorList>
    </citation>
    <scope>IDENTIFICATION</scope>
</reference>
<feature type="domain" description="SET" evidence="9">
    <location>
        <begin position="123"/>
        <end position="247"/>
    </location>
</feature>
<feature type="domain" description="Pre-SET" evidence="10">
    <location>
        <begin position="55"/>
        <end position="120"/>
    </location>
</feature>
<dbReference type="InParanoid" id="A0A6J2VQ92"/>
<dbReference type="Gene3D" id="2.170.270.10">
    <property type="entry name" value="SET domain"/>
    <property type="match status" value="1"/>
</dbReference>
<dbReference type="SUPFAM" id="SSF82199">
    <property type="entry name" value="SET domain"/>
    <property type="match status" value="1"/>
</dbReference>
<evidence type="ECO:0000256" key="8">
    <source>
        <dbReference type="ARBA" id="ARBA00022853"/>
    </source>
</evidence>
<proteinExistence type="predicted"/>
<dbReference type="OrthoDB" id="616263at2759"/>
<dbReference type="PROSITE" id="PS50280">
    <property type="entry name" value="SET"/>
    <property type="match status" value="1"/>
</dbReference>
<dbReference type="InterPro" id="IPR003616">
    <property type="entry name" value="Post-SET_dom"/>
</dbReference>
<feature type="domain" description="Post-SET" evidence="11">
    <location>
        <begin position="276"/>
        <end position="292"/>
    </location>
</feature>
<dbReference type="GO" id="GO:0005634">
    <property type="term" value="C:nucleus"/>
    <property type="evidence" value="ECO:0007669"/>
    <property type="project" value="InterPro"/>
</dbReference>
<dbReference type="SMART" id="SM00317">
    <property type="entry name" value="SET"/>
    <property type="match status" value="1"/>
</dbReference>
<dbReference type="CDD" id="cd10544">
    <property type="entry name" value="SET_SETMAR"/>
    <property type="match status" value="1"/>
</dbReference>
<keyword evidence="7" id="KW-0862">Zinc</keyword>
<keyword evidence="2" id="KW-0158">Chromosome</keyword>
<dbReference type="SMART" id="SM00468">
    <property type="entry name" value="PreSET"/>
    <property type="match status" value="1"/>
</dbReference>
<dbReference type="InterPro" id="IPR001214">
    <property type="entry name" value="SET_dom"/>
</dbReference>
<comment type="subcellular location">
    <subcellularLocation>
        <location evidence="1">Chromosome</location>
    </subcellularLocation>
</comment>
<keyword evidence="3" id="KW-0489">Methyltransferase</keyword>
<dbReference type="SMART" id="SM00508">
    <property type="entry name" value="PostSET"/>
    <property type="match status" value="1"/>
</dbReference>